<evidence type="ECO:0000256" key="1">
    <source>
        <dbReference type="SAM" id="MobiDB-lite"/>
    </source>
</evidence>
<evidence type="ECO:0000313" key="2">
    <source>
        <dbReference type="EMBL" id="OAE25185.1"/>
    </source>
</evidence>
<dbReference type="EMBL" id="LVLJ01002390">
    <property type="protein sequence ID" value="OAE25185.1"/>
    <property type="molecule type" value="Genomic_DNA"/>
</dbReference>
<reference evidence="2" key="1">
    <citation type="submission" date="2016-03" db="EMBL/GenBank/DDBJ databases">
        <title>Mechanisms controlling the formation of the plant cell surface in tip-growing cells are functionally conserved among land plants.</title>
        <authorList>
            <person name="Honkanen S."/>
            <person name="Jones V.A."/>
            <person name="Morieri G."/>
            <person name="Champion C."/>
            <person name="Hetherington A.J."/>
            <person name="Kelly S."/>
            <person name="Saint-Marcoux D."/>
            <person name="Proust H."/>
            <person name="Prescott H."/>
            <person name="Dolan L."/>
        </authorList>
    </citation>
    <scope>NUCLEOTIDE SEQUENCE [LARGE SCALE GENOMIC DNA]</scope>
    <source>
        <tissue evidence="2">Whole gametophyte</tissue>
    </source>
</reference>
<name>A0A176VYE0_MARPO</name>
<accession>A0A176VYE0</accession>
<feature type="region of interest" description="Disordered" evidence="1">
    <location>
        <begin position="20"/>
        <end position="47"/>
    </location>
</feature>
<feature type="compositionally biased region" description="Basic and acidic residues" evidence="1">
    <location>
        <begin position="31"/>
        <end position="47"/>
    </location>
</feature>
<dbReference type="Proteomes" id="UP000077202">
    <property type="component" value="Unassembled WGS sequence"/>
</dbReference>
<evidence type="ECO:0000313" key="3">
    <source>
        <dbReference type="Proteomes" id="UP000077202"/>
    </source>
</evidence>
<proteinExistence type="predicted"/>
<comment type="caution">
    <text evidence="2">The sequence shown here is derived from an EMBL/GenBank/DDBJ whole genome shotgun (WGS) entry which is preliminary data.</text>
</comment>
<gene>
    <name evidence="2" type="ORF">AXG93_4207s1020</name>
</gene>
<keyword evidence="3" id="KW-1185">Reference proteome</keyword>
<organism evidence="2 3">
    <name type="scientific">Marchantia polymorpha subsp. ruderalis</name>
    <dbReference type="NCBI Taxonomy" id="1480154"/>
    <lineage>
        <taxon>Eukaryota</taxon>
        <taxon>Viridiplantae</taxon>
        <taxon>Streptophyta</taxon>
        <taxon>Embryophyta</taxon>
        <taxon>Marchantiophyta</taxon>
        <taxon>Marchantiopsida</taxon>
        <taxon>Marchantiidae</taxon>
        <taxon>Marchantiales</taxon>
        <taxon>Marchantiaceae</taxon>
        <taxon>Marchantia</taxon>
    </lineage>
</organism>
<dbReference type="AlphaFoldDB" id="A0A176VYE0"/>
<sequence length="202" mass="21724">MQPQKTFGVGSLAFGVETFSNTSGRSAKGSRRGEKLHQGGDPRPETKAFKPTHCVHCLWKKVFGETDRIVRHGGESHFAGGAGRSSSGRCGENSLRAVAGALASGSYVGLVRSGTRAKVAPSTETAKRVESLTTKCATAKTSLQENKKWFRELKSECVELQKSLATGKELCEDELIADLAKRDELHGAELAECEAIRSSKLE</sequence>
<protein>
    <submittedName>
        <fullName evidence="2">Uncharacterized protein</fullName>
    </submittedName>
</protein>